<keyword evidence="4" id="KW-1185">Reference proteome</keyword>
<proteinExistence type="predicted"/>
<evidence type="ECO:0000313" key="4">
    <source>
        <dbReference type="Proteomes" id="UP000054350"/>
    </source>
</evidence>
<accession>A0A0L0SWS9</accession>
<protein>
    <submittedName>
        <fullName evidence="3">Uncharacterized protein</fullName>
    </submittedName>
</protein>
<feature type="region of interest" description="Disordered" evidence="1">
    <location>
        <begin position="142"/>
        <end position="161"/>
    </location>
</feature>
<keyword evidence="2" id="KW-0812">Transmembrane</keyword>
<feature type="compositionally biased region" description="Low complexity" evidence="1">
    <location>
        <begin position="88"/>
        <end position="101"/>
    </location>
</feature>
<evidence type="ECO:0000256" key="1">
    <source>
        <dbReference type="SAM" id="MobiDB-lite"/>
    </source>
</evidence>
<feature type="region of interest" description="Disordered" evidence="1">
    <location>
        <begin position="180"/>
        <end position="244"/>
    </location>
</feature>
<reference evidence="4" key="2">
    <citation type="submission" date="2009-11" db="EMBL/GenBank/DDBJ databases">
        <title>The Genome Sequence of Allomyces macrogynus strain ATCC 38327.</title>
        <authorList>
            <consortium name="The Broad Institute Genome Sequencing Platform"/>
            <person name="Russ C."/>
            <person name="Cuomo C."/>
            <person name="Shea T."/>
            <person name="Young S.K."/>
            <person name="Zeng Q."/>
            <person name="Koehrsen M."/>
            <person name="Haas B."/>
            <person name="Borodovsky M."/>
            <person name="Guigo R."/>
            <person name="Alvarado L."/>
            <person name="Berlin A."/>
            <person name="Borenstein D."/>
            <person name="Chen Z."/>
            <person name="Engels R."/>
            <person name="Freedman E."/>
            <person name="Gellesch M."/>
            <person name="Goldberg J."/>
            <person name="Griggs A."/>
            <person name="Gujja S."/>
            <person name="Heiman D."/>
            <person name="Hepburn T."/>
            <person name="Howarth C."/>
            <person name="Jen D."/>
            <person name="Larson L."/>
            <person name="Lewis B."/>
            <person name="Mehta T."/>
            <person name="Park D."/>
            <person name="Pearson M."/>
            <person name="Roberts A."/>
            <person name="Saif S."/>
            <person name="Shenoy N."/>
            <person name="Sisk P."/>
            <person name="Stolte C."/>
            <person name="Sykes S."/>
            <person name="Walk T."/>
            <person name="White J."/>
            <person name="Yandava C."/>
            <person name="Burger G."/>
            <person name="Gray M.W."/>
            <person name="Holland P.W.H."/>
            <person name="King N."/>
            <person name="Lang F.B.F."/>
            <person name="Roger A.J."/>
            <person name="Ruiz-Trillo I."/>
            <person name="Lander E."/>
            <person name="Nusbaum C."/>
        </authorList>
    </citation>
    <scope>NUCLEOTIDE SEQUENCE [LARGE SCALE GENOMIC DNA]</scope>
    <source>
        <strain evidence="4">ATCC 38327</strain>
    </source>
</reference>
<feature type="transmembrane region" description="Helical" evidence="2">
    <location>
        <begin position="35"/>
        <end position="54"/>
    </location>
</feature>
<keyword evidence="2" id="KW-0472">Membrane</keyword>
<dbReference type="Proteomes" id="UP000054350">
    <property type="component" value="Unassembled WGS sequence"/>
</dbReference>
<feature type="compositionally biased region" description="Basic and acidic residues" evidence="1">
    <location>
        <begin position="180"/>
        <end position="193"/>
    </location>
</feature>
<name>A0A0L0SWS9_ALLM3</name>
<gene>
    <name evidence="3" type="ORF">AMAG_11460</name>
</gene>
<keyword evidence="2" id="KW-1133">Transmembrane helix</keyword>
<dbReference type="AlphaFoldDB" id="A0A0L0SWS9"/>
<reference evidence="3 4" key="1">
    <citation type="submission" date="2009-11" db="EMBL/GenBank/DDBJ databases">
        <title>Annotation of Allomyces macrogynus ATCC 38327.</title>
        <authorList>
            <consortium name="The Broad Institute Genome Sequencing Platform"/>
            <person name="Russ C."/>
            <person name="Cuomo C."/>
            <person name="Burger G."/>
            <person name="Gray M.W."/>
            <person name="Holland P.W.H."/>
            <person name="King N."/>
            <person name="Lang F.B.F."/>
            <person name="Roger A.J."/>
            <person name="Ruiz-Trillo I."/>
            <person name="Young S.K."/>
            <person name="Zeng Q."/>
            <person name="Gargeya S."/>
            <person name="Fitzgerald M."/>
            <person name="Haas B."/>
            <person name="Abouelleil A."/>
            <person name="Alvarado L."/>
            <person name="Arachchi H.M."/>
            <person name="Berlin A."/>
            <person name="Chapman S.B."/>
            <person name="Gearin G."/>
            <person name="Goldberg J."/>
            <person name="Griggs A."/>
            <person name="Gujja S."/>
            <person name="Hansen M."/>
            <person name="Heiman D."/>
            <person name="Howarth C."/>
            <person name="Larimer J."/>
            <person name="Lui A."/>
            <person name="MacDonald P.J.P."/>
            <person name="McCowen C."/>
            <person name="Montmayeur A."/>
            <person name="Murphy C."/>
            <person name="Neiman D."/>
            <person name="Pearson M."/>
            <person name="Priest M."/>
            <person name="Roberts A."/>
            <person name="Saif S."/>
            <person name="Shea T."/>
            <person name="Sisk P."/>
            <person name="Stolte C."/>
            <person name="Sykes S."/>
            <person name="Wortman J."/>
            <person name="Nusbaum C."/>
            <person name="Birren B."/>
        </authorList>
    </citation>
    <scope>NUCLEOTIDE SEQUENCE [LARGE SCALE GENOMIC DNA]</scope>
    <source>
        <strain evidence="3 4">ATCC 38327</strain>
    </source>
</reference>
<evidence type="ECO:0000256" key="2">
    <source>
        <dbReference type="SAM" id="Phobius"/>
    </source>
</evidence>
<dbReference type="VEuPathDB" id="FungiDB:AMAG_11460"/>
<evidence type="ECO:0000313" key="3">
    <source>
        <dbReference type="EMBL" id="KNE66993.1"/>
    </source>
</evidence>
<dbReference type="EMBL" id="GG745351">
    <property type="protein sequence ID" value="KNE66993.1"/>
    <property type="molecule type" value="Genomic_DNA"/>
</dbReference>
<feature type="region of interest" description="Disordered" evidence="1">
    <location>
        <begin position="56"/>
        <end position="105"/>
    </location>
</feature>
<sequence length="244" mass="25467">MMGQLLLSAATFVVDAGHARPRDAPPSSSPGPGHIAAIVGVLVALLALKAYYTLKRRRQRQQRPPPPDTSTLPRTTAPVKDSPIPPTSSGSAASRAGSALSPDTESMRLPVSSWLFRYNDYTAAPRPPTTTRAAPLIRIFAGPLRGDPDRSAPRLPRPAYAAVPSPIAADALDPRDLREVAATRSGKRDKSGEKCGQVGPRRDGKLLTAKADGSGSGSDGGSDDAESESDDGDDDEGGTMLHGT</sequence>
<feature type="compositionally biased region" description="Acidic residues" evidence="1">
    <location>
        <begin position="221"/>
        <end position="237"/>
    </location>
</feature>
<organism evidence="3 4">
    <name type="scientific">Allomyces macrogynus (strain ATCC 38327)</name>
    <name type="common">Allomyces javanicus var. macrogynus</name>
    <dbReference type="NCBI Taxonomy" id="578462"/>
    <lineage>
        <taxon>Eukaryota</taxon>
        <taxon>Fungi</taxon>
        <taxon>Fungi incertae sedis</taxon>
        <taxon>Blastocladiomycota</taxon>
        <taxon>Blastocladiomycetes</taxon>
        <taxon>Blastocladiales</taxon>
        <taxon>Blastocladiaceae</taxon>
        <taxon>Allomyces</taxon>
    </lineage>
</organism>